<dbReference type="InterPro" id="IPR050557">
    <property type="entry name" value="RTX_toxin/Mannuronan_C5-epim"/>
</dbReference>
<name>A0AAJ1BTM0_9HYPH</name>
<dbReference type="EMBL" id="JAMXLX010000001">
    <property type="protein sequence ID" value="MCO5956142.1"/>
    <property type="molecule type" value="Genomic_DNA"/>
</dbReference>
<reference evidence="3" key="1">
    <citation type="submission" date="2022-06" db="EMBL/GenBank/DDBJ databases">
        <authorList>
            <person name="Sun Q."/>
        </authorList>
    </citation>
    <scope>NUCLEOTIDE SEQUENCE</scope>
    <source>
        <strain evidence="3">S101</strain>
    </source>
</reference>
<evidence type="ECO:0008006" key="5">
    <source>
        <dbReference type="Google" id="ProtNLM"/>
    </source>
</evidence>
<dbReference type="RefSeq" id="WP_250914522.1">
    <property type="nucleotide sequence ID" value="NZ_JAMXLX010000001.1"/>
</dbReference>
<evidence type="ECO:0000313" key="3">
    <source>
        <dbReference type="EMBL" id="MCO5956142.1"/>
    </source>
</evidence>
<dbReference type="SUPFAM" id="SSF51126">
    <property type="entry name" value="Pectin lyase-like"/>
    <property type="match status" value="1"/>
</dbReference>
<dbReference type="PRINTS" id="PR00313">
    <property type="entry name" value="CABNDNGRPT"/>
</dbReference>
<dbReference type="InterPro" id="IPR018511">
    <property type="entry name" value="Hemolysin-typ_Ca-bd_CS"/>
</dbReference>
<evidence type="ECO:0000313" key="4">
    <source>
        <dbReference type="Proteomes" id="UP001155380"/>
    </source>
</evidence>
<dbReference type="PANTHER" id="PTHR38340">
    <property type="entry name" value="S-LAYER PROTEIN"/>
    <property type="match status" value="1"/>
</dbReference>
<dbReference type="Pfam" id="PF00353">
    <property type="entry name" value="HemolysinCabind"/>
    <property type="match status" value="3"/>
</dbReference>
<dbReference type="InterPro" id="IPR011049">
    <property type="entry name" value="Serralysin-like_metalloprot_C"/>
</dbReference>
<evidence type="ECO:0000256" key="2">
    <source>
        <dbReference type="ARBA" id="ARBA00022525"/>
    </source>
</evidence>
<dbReference type="Proteomes" id="UP001155380">
    <property type="component" value="Unassembled WGS sequence"/>
</dbReference>
<proteinExistence type="predicted"/>
<dbReference type="GO" id="GO:0005576">
    <property type="term" value="C:extracellular region"/>
    <property type="evidence" value="ECO:0007669"/>
    <property type="project" value="UniProtKB-SubCell"/>
</dbReference>
<evidence type="ECO:0000256" key="1">
    <source>
        <dbReference type="ARBA" id="ARBA00004613"/>
    </source>
</evidence>
<dbReference type="InterPro" id="IPR011050">
    <property type="entry name" value="Pectin_lyase_fold/virulence"/>
</dbReference>
<comment type="caution">
    <text evidence="3">The sequence shown here is derived from an EMBL/GenBank/DDBJ whole genome shotgun (WGS) entry which is preliminary data.</text>
</comment>
<keyword evidence="2" id="KW-0964">Secreted</keyword>
<dbReference type="GO" id="GO:0005509">
    <property type="term" value="F:calcium ion binding"/>
    <property type="evidence" value="ECO:0007669"/>
    <property type="project" value="InterPro"/>
</dbReference>
<organism evidence="3 4">
    <name type="scientific">Ciceribacter sichuanensis</name>
    <dbReference type="NCBI Taxonomy" id="2949647"/>
    <lineage>
        <taxon>Bacteria</taxon>
        <taxon>Pseudomonadati</taxon>
        <taxon>Pseudomonadota</taxon>
        <taxon>Alphaproteobacteria</taxon>
        <taxon>Hyphomicrobiales</taxon>
        <taxon>Rhizobiaceae</taxon>
        <taxon>Ciceribacter</taxon>
    </lineage>
</organism>
<gene>
    <name evidence="3" type="ORF">NBH21_05110</name>
</gene>
<dbReference type="PANTHER" id="PTHR38340:SF1">
    <property type="entry name" value="S-LAYER PROTEIN"/>
    <property type="match status" value="1"/>
</dbReference>
<sequence>MTDTIYLPENATDKDIATAIASLTSGGTVVLPENADITVTAPIVVRVDAQDIAVDLNGSTLTTTGNFAAIDVYGHEKTLDGVTLGTDTAGNATITYDSLPEGIEVGSWLKVVSDDALPGDHVDGSDNGLYTNLGQAAQVIAIDGNTVVLDGSLLEQELYTTNVRAGLYAEGSISVTNGHLAGQFTEVTSSGQPLLRVRSLTDTSISDISVQNAGNGITLVNNVNAEVTDVSGSYVHSVVQSATSLNTSINGLFAEHVNHGVLVHTTGTATNAASTSNYGADIQLVATNSVVYDAALAAYDFHSESRDGLYTDVLAFESRMFGDLRGIGNTFSDSAGAGNTYGVQFYEYGDGDGRDATVDNLTLRETTKYSFIISGKPLGNVVTDSSFESYGKGYSISPSAVEFINTTVEENVVGDDDTLTGTSADDKLLGGQGLDALFGGDGNDYLWGGTGADTLEGGDGRDRFAYNALDEGGDLITDFKTGDGGDVIDVSVLGIRLGWDQEDYLAEGLVQVVQSGTDALVQARDDDNGWTTIATLDNVLASSFTATNLQVKLSDPLPEVETPSTHIYGTSAAEWLYGSAGADIFHGSAGNDSYIFNNAMDRVAGDTDDGIDSVWAYVGVDLRGSNEIENIRLKEDAGGATVFGNDAANLITGNSQSNTIVGGLGVDSLYGKGSADTFVFAEAGKDNADSVWDYSDDDRIALESRFFTGLDKDGDGVLDQDAFTFGATATIDGPQMIYNNTTGKLYYDGDGTGGNAPELVVNLPTAKSYFDIGHIILL</sequence>
<dbReference type="InterPro" id="IPR001343">
    <property type="entry name" value="Hemolysn_Ca-bd"/>
</dbReference>
<accession>A0AAJ1BTM0</accession>
<protein>
    <recommendedName>
        <fullName evidence="5">Calcium-binding protein</fullName>
    </recommendedName>
</protein>
<dbReference type="PROSITE" id="PS00330">
    <property type="entry name" value="HEMOLYSIN_CALCIUM"/>
    <property type="match status" value="3"/>
</dbReference>
<dbReference type="Gene3D" id="2.150.10.10">
    <property type="entry name" value="Serralysin-like metalloprotease, C-terminal"/>
    <property type="match status" value="2"/>
</dbReference>
<comment type="subcellular location">
    <subcellularLocation>
        <location evidence="1">Secreted</location>
    </subcellularLocation>
</comment>
<dbReference type="AlphaFoldDB" id="A0AAJ1BTM0"/>
<dbReference type="SUPFAM" id="SSF51120">
    <property type="entry name" value="beta-Roll"/>
    <property type="match status" value="2"/>
</dbReference>